<dbReference type="Pfam" id="PF00055">
    <property type="entry name" value="Laminin_N"/>
    <property type="match status" value="1"/>
</dbReference>
<evidence type="ECO:0000256" key="2">
    <source>
        <dbReference type="ARBA" id="ARBA00023292"/>
    </source>
</evidence>
<evidence type="ECO:0000313" key="4">
    <source>
        <dbReference type="EMBL" id="CAB3248088.1"/>
    </source>
</evidence>
<dbReference type="SMART" id="SM00136">
    <property type="entry name" value="LamNT"/>
    <property type="match status" value="1"/>
</dbReference>
<organism evidence="4 5">
    <name type="scientific">Arctia plantaginis</name>
    <name type="common">Wood tiger moth</name>
    <name type="synonym">Phalaena plantaginis</name>
    <dbReference type="NCBI Taxonomy" id="874455"/>
    <lineage>
        <taxon>Eukaryota</taxon>
        <taxon>Metazoa</taxon>
        <taxon>Ecdysozoa</taxon>
        <taxon>Arthropoda</taxon>
        <taxon>Hexapoda</taxon>
        <taxon>Insecta</taxon>
        <taxon>Pterygota</taxon>
        <taxon>Neoptera</taxon>
        <taxon>Endopterygota</taxon>
        <taxon>Lepidoptera</taxon>
        <taxon>Glossata</taxon>
        <taxon>Ditrysia</taxon>
        <taxon>Noctuoidea</taxon>
        <taxon>Erebidae</taxon>
        <taxon>Arctiinae</taxon>
        <taxon>Arctia</taxon>
    </lineage>
</organism>
<evidence type="ECO:0000256" key="1">
    <source>
        <dbReference type="ARBA" id="ARBA00023157"/>
    </source>
</evidence>
<dbReference type="OrthoDB" id="10011303at2759"/>
<keyword evidence="2" id="KW-0424">Laminin EGF-like domain</keyword>
<dbReference type="Gene3D" id="2.60.120.260">
    <property type="entry name" value="Galactose-binding domain-like"/>
    <property type="match status" value="1"/>
</dbReference>
<dbReference type="EMBL" id="CADEBC010000532">
    <property type="protein sequence ID" value="CAB3248088.1"/>
    <property type="molecule type" value="Genomic_DNA"/>
</dbReference>
<evidence type="ECO:0000259" key="3">
    <source>
        <dbReference type="PROSITE" id="PS51117"/>
    </source>
</evidence>
<keyword evidence="5" id="KW-1185">Reference proteome</keyword>
<proteinExistence type="predicted"/>
<protein>
    <recommendedName>
        <fullName evidence="3">Laminin N-terminal domain-containing protein</fullName>
    </recommendedName>
</protein>
<comment type="caution">
    <text evidence="4">The sequence shown here is derived from an EMBL/GenBank/DDBJ whole genome shotgun (WGS) entry which is preliminary data.</text>
</comment>
<reference evidence="4 5" key="1">
    <citation type="submission" date="2020-04" db="EMBL/GenBank/DDBJ databases">
        <authorList>
            <person name="Wallbank WR R."/>
            <person name="Pardo Diaz C."/>
            <person name="Kozak K."/>
            <person name="Martin S."/>
            <person name="Jiggins C."/>
            <person name="Moest M."/>
            <person name="Warren A I."/>
            <person name="Byers J.R.P. K."/>
            <person name="Montejo-Kovacevich G."/>
            <person name="Yen C E."/>
        </authorList>
    </citation>
    <scope>NUCLEOTIDE SEQUENCE [LARGE SCALE GENOMIC DNA]</scope>
</reference>
<feature type="domain" description="Laminin N-terminal" evidence="3">
    <location>
        <begin position="28"/>
        <end position="157"/>
    </location>
</feature>
<gene>
    <name evidence="4" type="ORF">APLA_LOCUS11483</name>
</gene>
<name>A0A8S1ASA3_ARCPL</name>
<accession>A0A8S1ASA3</accession>
<keyword evidence="1" id="KW-1015">Disulfide bond</keyword>
<dbReference type="AlphaFoldDB" id="A0A8S1ASA3"/>
<dbReference type="Proteomes" id="UP000494106">
    <property type="component" value="Unassembled WGS sequence"/>
</dbReference>
<dbReference type="InterPro" id="IPR008211">
    <property type="entry name" value="Laminin_N"/>
</dbReference>
<dbReference type="PROSITE" id="PS51117">
    <property type="entry name" value="LAMININ_NTER"/>
    <property type="match status" value="1"/>
</dbReference>
<sequence>MALAVVGRALLDRLTSTNVGETIVSSAAASGLLPAPLDVAPYSIIVANASCGDAGAEEYCRDTPGKRGIVCDVCEGLGGSSSRRHPATHAVDGDSSTWWQSPTLATGDFQHVELQATLPDRHGTCRAIISGQLLVRITDSLTVLSRPPPFCHRIMKE</sequence>
<evidence type="ECO:0000313" key="5">
    <source>
        <dbReference type="Proteomes" id="UP000494106"/>
    </source>
</evidence>